<dbReference type="GO" id="GO:0016020">
    <property type="term" value="C:membrane"/>
    <property type="evidence" value="ECO:0007669"/>
    <property type="project" value="InterPro"/>
</dbReference>
<keyword evidence="2 6" id="KW-0812">Transmembrane</keyword>
<dbReference type="Proteomes" id="UP000224634">
    <property type="component" value="Unassembled WGS sequence"/>
</dbReference>
<evidence type="ECO:0000256" key="4">
    <source>
        <dbReference type="ARBA" id="ARBA00023136"/>
    </source>
</evidence>
<dbReference type="STRING" id="1447883.A0A2B7YQN1"/>
<dbReference type="OrthoDB" id="419711at2759"/>
<dbReference type="PANTHER" id="PTHR12242:SF1">
    <property type="entry name" value="MYND-TYPE DOMAIN-CONTAINING PROTEIN"/>
    <property type="match status" value="1"/>
</dbReference>
<feature type="transmembrane region" description="Helical" evidence="6">
    <location>
        <begin position="152"/>
        <end position="169"/>
    </location>
</feature>
<feature type="transmembrane region" description="Helical" evidence="6">
    <location>
        <begin position="113"/>
        <end position="132"/>
    </location>
</feature>
<evidence type="ECO:0000256" key="5">
    <source>
        <dbReference type="SAM" id="MobiDB-lite"/>
    </source>
</evidence>
<keyword evidence="4 6" id="KW-0472">Membrane</keyword>
<dbReference type="InterPro" id="IPR006838">
    <property type="entry name" value="ADTRP_AIG1"/>
</dbReference>
<sequence length="279" mass="31722">MPSFNSLMGANPAHDSQHHFETSWLFRPTILAAIRALLSLYAFTTIFFIFGWNGTHDNAQSSRRSFSYFTHLSYWGVAFYFLFAALHTFLYARTGRSVLLDKWPRSLRALHSLLYSTATVFPFLVMIVYWALLYDGTWFPETFSAWTNISQHLLQAVFALFEIIFPATPTPPLLHIPFLIFILLLYLSLAYLTHATQGFYSYSFLNPGEDGEHSARVAGYAFGILAAVLVIFAVVWVLVWGRERLVGKGRVKWAEKDERRGGRGGVGDVEGGPVMEERK</sequence>
<feature type="region of interest" description="Disordered" evidence="5">
    <location>
        <begin position="258"/>
        <end position="279"/>
    </location>
</feature>
<accession>A0A2B7YQN1</accession>
<feature type="transmembrane region" description="Helical" evidence="6">
    <location>
        <begin position="176"/>
        <end position="197"/>
    </location>
</feature>
<comment type="caution">
    <text evidence="7">The sequence shown here is derived from an EMBL/GenBank/DDBJ whole genome shotgun (WGS) entry which is preliminary data.</text>
</comment>
<name>A0A2B7YQN1_POLH7</name>
<dbReference type="Pfam" id="PF04750">
    <property type="entry name" value="Far-17a_AIG1"/>
    <property type="match status" value="1"/>
</dbReference>
<proteinExistence type="predicted"/>
<feature type="transmembrane region" description="Helical" evidence="6">
    <location>
        <begin position="217"/>
        <end position="240"/>
    </location>
</feature>
<dbReference type="EMBL" id="PDNA01000026">
    <property type="protein sequence ID" value="PGH23293.1"/>
    <property type="molecule type" value="Genomic_DNA"/>
</dbReference>
<protein>
    <recommendedName>
        <fullName evidence="9">FAR-17a/AIG1-like protein</fullName>
    </recommendedName>
</protein>
<evidence type="ECO:0000256" key="6">
    <source>
        <dbReference type="SAM" id="Phobius"/>
    </source>
</evidence>
<dbReference type="PANTHER" id="PTHR12242">
    <property type="entry name" value="OS02G0130600 PROTEIN-RELATED"/>
    <property type="match status" value="1"/>
</dbReference>
<evidence type="ECO:0000256" key="2">
    <source>
        <dbReference type="ARBA" id="ARBA00022692"/>
    </source>
</evidence>
<comment type="subcellular location">
    <subcellularLocation>
        <location evidence="1">Endomembrane system</location>
        <topology evidence="1">Multi-pass membrane protein</topology>
    </subcellularLocation>
</comment>
<evidence type="ECO:0000313" key="8">
    <source>
        <dbReference type="Proteomes" id="UP000224634"/>
    </source>
</evidence>
<evidence type="ECO:0000313" key="7">
    <source>
        <dbReference type="EMBL" id="PGH23293.1"/>
    </source>
</evidence>
<gene>
    <name evidence="7" type="ORF">AJ80_02709</name>
</gene>
<keyword evidence="3 6" id="KW-1133">Transmembrane helix</keyword>
<dbReference type="AlphaFoldDB" id="A0A2B7YQN1"/>
<evidence type="ECO:0000256" key="1">
    <source>
        <dbReference type="ARBA" id="ARBA00004127"/>
    </source>
</evidence>
<dbReference type="GO" id="GO:0012505">
    <property type="term" value="C:endomembrane system"/>
    <property type="evidence" value="ECO:0007669"/>
    <property type="project" value="UniProtKB-SubCell"/>
</dbReference>
<keyword evidence="8" id="KW-1185">Reference proteome</keyword>
<organism evidence="7 8">
    <name type="scientific">Polytolypa hystricis (strain UAMH7299)</name>
    <dbReference type="NCBI Taxonomy" id="1447883"/>
    <lineage>
        <taxon>Eukaryota</taxon>
        <taxon>Fungi</taxon>
        <taxon>Dikarya</taxon>
        <taxon>Ascomycota</taxon>
        <taxon>Pezizomycotina</taxon>
        <taxon>Eurotiomycetes</taxon>
        <taxon>Eurotiomycetidae</taxon>
        <taxon>Onygenales</taxon>
        <taxon>Onygenales incertae sedis</taxon>
        <taxon>Polytolypa</taxon>
    </lineage>
</organism>
<evidence type="ECO:0000256" key="3">
    <source>
        <dbReference type="ARBA" id="ARBA00022989"/>
    </source>
</evidence>
<feature type="transmembrane region" description="Helical" evidence="6">
    <location>
        <begin position="72"/>
        <end position="92"/>
    </location>
</feature>
<reference evidence="7 8" key="1">
    <citation type="submission" date="2017-10" db="EMBL/GenBank/DDBJ databases">
        <title>Comparative genomics in systemic dimorphic fungi from Ajellomycetaceae.</title>
        <authorList>
            <person name="Munoz J.F."/>
            <person name="Mcewen J.G."/>
            <person name="Clay O.K."/>
            <person name="Cuomo C.A."/>
        </authorList>
    </citation>
    <scope>NUCLEOTIDE SEQUENCE [LARGE SCALE GENOMIC DNA]</scope>
    <source>
        <strain evidence="7 8">UAMH7299</strain>
    </source>
</reference>
<feature type="transmembrane region" description="Helical" evidence="6">
    <location>
        <begin position="30"/>
        <end position="52"/>
    </location>
</feature>
<evidence type="ECO:0008006" key="9">
    <source>
        <dbReference type="Google" id="ProtNLM"/>
    </source>
</evidence>